<sequence length="301" mass="33548">MNPINYSEYESEHSGDFQTEASLYQKGFDIRLEHARWSCSGTASVEIRNSCLIRLRLPADDFNQGESEHNLGRFSGRGMRHFKPLGQLLFIPHGTEFHLKHGACQQKALICLFDTAALGALAAYHWNWEECANESMLNLQSPYLQASLQRLAEEVAAPGFASELHTECLLTSIALDLRREFLGTQDSGDAAGKLSARQLALVRELVDAGPAEDLSLQRLADICALPVRKLSVYFKNTTGKTLRHYAAQTRMNKAMALLADQRLLIKQVAYQSGFQNAAAFSAAFRKAVGLTPEEFRRQRLG</sequence>
<dbReference type="PANTHER" id="PTHR46796:SF6">
    <property type="entry name" value="ARAC SUBFAMILY"/>
    <property type="match status" value="1"/>
</dbReference>
<dbReference type="PANTHER" id="PTHR46796">
    <property type="entry name" value="HTH-TYPE TRANSCRIPTIONAL ACTIVATOR RHAS-RELATED"/>
    <property type="match status" value="1"/>
</dbReference>
<dbReference type="GO" id="GO:0003700">
    <property type="term" value="F:DNA-binding transcription factor activity"/>
    <property type="evidence" value="ECO:0007669"/>
    <property type="project" value="InterPro"/>
</dbReference>
<accession>A0A1I5UEI3</accession>
<reference evidence="9" key="1">
    <citation type="submission" date="2016-10" db="EMBL/GenBank/DDBJ databases">
        <authorList>
            <person name="Varghese N."/>
            <person name="Submissions S."/>
        </authorList>
    </citation>
    <scope>NUCLEOTIDE SEQUENCE [LARGE SCALE GENOMIC DNA]</scope>
    <source>
        <strain evidence="9">DSM 17834</strain>
    </source>
</reference>
<keyword evidence="5" id="KW-0804">Transcription</keyword>
<keyword evidence="2" id="KW-0805">Transcription regulation</keyword>
<evidence type="ECO:0000256" key="4">
    <source>
        <dbReference type="ARBA" id="ARBA00023159"/>
    </source>
</evidence>
<dbReference type="PROSITE" id="PS00041">
    <property type="entry name" value="HTH_ARAC_FAMILY_1"/>
    <property type="match status" value="1"/>
</dbReference>
<dbReference type="Pfam" id="PF12833">
    <property type="entry name" value="HTH_18"/>
    <property type="match status" value="1"/>
</dbReference>
<dbReference type="InterPro" id="IPR009057">
    <property type="entry name" value="Homeodomain-like_sf"/>
</dbReference>
<dbReference type="InterPro" id="IPR050204">
    <property type="entry name" value="AraC_XylS_family_regulators"/>
</dbReference>
<protein>
    <submittedName>
        <fullName evidence="8">AraC family transcriptional regulator</fullName>
    </submittedName>
</protein>
<organism evidence="8 9">
    <name type="scientific">Pseudomonas borbori</name>
    <dbReference type="NCBI Taxonomy" id="289003"/>
    <lineage>
        <taxon>Bacteria</taxon>
        <taxon>Pseudomonadati</taxon>
        <taxon>Pseudomonadota</taxon>
        <taxon>Gammaproteobacteria</taxon>
        <taxon>Pseudomonadales</taxon>
        <taxon>Pseudomonadaceae</taxon>
        <taxon>Pseudomonas</taxon>
    </lineage>
</organism>
<dbReference type="GO" id="GO:0005737">
    <property type="term" value="C:cytoplasm"/>
    <property type="evidence" value="ECO:0007669"/>
    <property type="project" value="UniProtKB-SubCell"/>
</dbReference>
<dbReference type="GO" id="GO:0043565">
    <property type="term" value="F:sequence-specific DNA binding"/>
    <property type="evidence" value="ECO:0007669"/>
    <property type="project" value="InterPro"/>
</dbReference>
<dbReference type="OrthoDB" id="6970232at2"/>
<dbReference type="EMBL" id="FOWX01000025">
    <property type="protein sequence ID" value="SFP93671.1"/>
    <property type="molecule type" value="Genomic_DNA"/>
</dbReference>
<keyword evidence="9" id="KW-1185">Reference proteome</keyword>
<dbReference type="PROSITE" id="PS01124">
    <property type="entry name" value="HTH_ARAC_FAMILY_2"/>
    <property type="match status" value="1"/>
</dbReference>
<evidence type="ECO:0000256" key="2">
    <source>
        <dbReference type="ARBA" id="ARBA00023015"/>
    </source>
</evidence>
<dbReference type="SMART" id="SM00342">
    <property type="entry name" value="HTH_ARAC"/>
    <property type="match status" value="1"/>
</dbReference>
<dbReference type="GO" id="GO:0009893">
    <property type="term" value="P:positive regulation of metabolic process"/>
    <property type="evidence" value="ECO:0007669"/>
    <property type="project" value="UniProtKB-ARBA"/>
</dbReference>
<dbReference type="Proteomes" id="UP000198784">
    <property type="component" value="Unassembled WGS sequence"/>
</dbReference>
<evidence type="ECO:0000256" key="1">
    <source>
        <dbReference type="ARBA" id="ARBA00004496"/>
    </source>
</evidence>
<dbReference type="STRING" id="289003.SAMN05216190_12513"/>
<comment type="function">
    <text evidence="6">Regulatory protein of the TOL plasmid xyl operons. XylS activates the xylXYZLTEGFJQKIH operon required for the degradation of toluene, m-xylene and p-xylene.</text>
</comment>
<keyword evidence="3" id="KW-0238">DNA-binding</keyword>
<feature type="domain" description="HTH araC/xylS-type" evidence="7">
    <location>
        <begin position="200"/>
        <end position="298"/>
    </location>
</feature>
<evidence type="ECO:0000259" key="7">
    <source>
        <dbReference type="PROSITE" id="PS01124"/>
    </source>
</evidence>
<dbReference type="InterPro" id="IPR018060">
    <property type="entry name" value="HTH_AraC"/>
</dbReference>
<evidence type="ECO:0000256" key="6">
    <source>
        <dbReference type="ARBA" id="ARBA00037345"/>
    </source>
</evidence>
<gene>
    <name evidence="8" type="ORF">SAMN05216190_12513</name>
</gene>
<dbReference type="InterPro" id="IPR018062">
    <property type="entry name" value="HTH_AraC-typ_CS"/>
</dbReference>
<evidence type="ECO:0000256" key="3">
    <source>
        <dbReference type="ARBA" id="ARBA00023125"/>
    </source>
</evidence>
<dbReference type="RefSeq" id="WP_090503216.1">
    <property type="nucleotide sequence ID" value="NZ_FOWX01000025.1"/>
</dbReference>
<dbReference type="AlphaFoldDB" id="A0A1I5UEI3"/>
<dbReference type="PRINTS" id="PR00032">
    <property type="entry name" value="HTHARAC"/>
</dbReference>
<proteinExistence type="predicted"/>
<evidence type="ECO:0000256" key="5">
    <source>
        <dbReference type="ARBA" id="ARBA00023163"/>
    </source>
</evidence>
<comment type="subcellular location">
    <subcellularLocation>
        <location evidence="1">Cytoplasm</location>
    </subcellularLocation>
</comment>
<dbReference type="Gene3D" id="1.10.10.60">
    <property type="entry name" value="Homeodomain-like"/>
    <property type="match status" value="1"/>
</dbReference>
<keyword evidence="4" id="KW-0010">Activator</keyword>
<dbReference type="SUPFAM" id="SSF46689">
    <property type="entry name" value="Homeodomain-like"/>
    <property type="match status" value="1"/>
</dbReference>
<name>A0A1I5UEI3_9PSED</name>
<evidence type="ECO:0000313" key="8">
    <source>
        <dbReference type="EMBL" id="SFP93671.1"/>
    </source>
</evidence>
<dbReference type="InterPro" id="IPR020449">
    <property type="entry name" value="Tscrpt_reg_AraC-type_HTH"/>
</dbReference>
<evidence type="ECO:0000313" key="9">
    <source>
        <dbReference type="Proteomes" id="UP000198784"/>
    </source>
</evidence>